<keyword evidence="5" id="KW-0411">Iron-sulfur</keyword>
<name>A0A345ZX54_9HYPH</name>
<dbReference type="Gene3D" id="3.10.20.30">
    <property type="match status" value="1"/>
</dbReference>
<accession>A0A345ZX54</accession>
<dbReference type="Gene3D" id="1.10.150.120">
    <property type="entry name" value="[2Fe-2S]-binding domain"/>
    <property type="match status" value="1"/>
</dbReference>
<evidence type="ECO:0000313" key="7">
    <source>
        <dbReference type="EMBL" id="AXK81501.1"/>
    </source>
</evidence>
<dbReference type="EMBL" id="CP031417">
    <property type="protein sequence ID" value="AXK81501.1"/>
    <property type="molecule type" value="Genomic_DNA"/>
</dbReference>
<organism evidence="7 8">
    <name type="scientific">Pseudolabrys taiwanensis</name>
    <dbReference type="NCBI Taxonomy" id="331696"/>
    <lineage>
        <taxon>Bacteria</taxon>
        <taxon>Pseudomonadati</taxon>
        <taxon>Pseudomonadota</taxon>
        <taxon>Alphaproteobacteria</taxon>
        <taxon>Hyphomicrobiales</taxon>
        <taxon>Xanthobacteraceae</taxon>
        <taxon>Pseudolabrys</taxon>
    </lineage>
</organism>
<reference evidence="7 8" key="1">
    <citation type="submission" date="2018-07" db="EMBL/GenBank/DDBJ databases">
        <authorList>
            <person name="Quirk P.G."/>
            <person name="Krulwich T.A."/>
        </authorList>
    </citation>
    <scope>NUCLEOTIDE SEQUENCE [LARGE SCALE GENOMIC DNA]</scope>
    <source>
        <strain evidence="7 8">CC-BB4</strain>
    </source>
</reference>
<dbReference type="InterPro" id="IPR006058">
    <property type="entry name" value="2Fe2S_fd_BS"/>
</dbReference>
<dbReference type="OrthoDB" id="9806714at2"/>
<dbReference type="PROSITE" id="PS00197">
    <property type="entry name" value="2FE2S_FER_1"/>
    <property type="match status" value="1"/>
</dbReference>
<dbReference type="InterPro" id="IPR036884">
    <property type="entry name" value="2Fe-2S-bd_dom_sf"/>
</dbReference>
<dbReference type="SUPFAM" id="SSF47741">
    <property type="entry name" value="CO dehydrogenase ISP C-domain like"/>
    <property type="match status" value="1"/>
</dbReference>
<dbReference type="InterPro" id="IPR051452">
    <property type="entry name" value="Diverse_Oxidoreductases"/>
</dbReference>
<gene>
    <name evidence="7" type="ORF">DW352_13860</name>
</gene>
<keyword evidence="1" id="KW-0001">2Fe-2S</keyword>
<evidence type="ECO:0000256" key="1">
    <source>
        <dbReference type="ARBA" id="ARBA00022714"/>
    </source>
</evidence>
<dbReference type="Pfam" id="PF01799">
    <property type="entry name" value="Fer2_2"/>
    <property type="match status" value="1"/>
</dbReference>
<sequence>MKLVVNQRRYDVDVDPETPLLYVLTDDLKLKGPRFGCGLAQCGSCSVLIDGKETRSCVTPVSAVGEGAVTTLEGLSQLYAKEKGLAAAPALHPVQKALLDEQAPQCGYCYNGITIKAAELLSEKADPSEGDIREAMDGHLCRCGTYPRIMKAIRRAAAEMRK</sequence>
<evidence type="ECO:0000256" key="3">
    <source>
        <dbReference type="ARBA" id="ARBA00023002"/>
    </source>
</evidence>
<dbReference type="Pfam" id="PF00111">
    <property type="entry name" value="Fer2"/>
    <property type="match status" value="1"/>
</dbReference>
<evidence type="ECO:0000313" key="8">
    <source>
        <dbReference type="Proteomes" id="UP000254889"/>
    </source>
</evidence>
<dbReference type="RefSeq" id="WP_115691880.1">
    <property type="nucleotide sequence ID" value="NZ_CP031417.1"/>
</dbReference>
<dbReference type="GO" id="GO:0016491">
    <property type="term" value="F:oxidoreductase activity"/>
    <property type="evidence" value="ECO:0007669"/>
    <property type="project" value="UniProtKB-KW"/>
</dbReference>
<proteinExistence type="predicted"/>
<evidence type="ECO:0000259" key="6">
    <source>
        <dbReference type="PROSITE" id="PS51085"/>
    </source>
</evidence>
<feature type="domain" description="2Fe-2S ferredoxin-type" evidence="6">
    <location>
        <begin position="1"/>
        <end position="75"/>
    </location>
</feature>
<keyword evidence="8" id="KW-1185">Reference proteome</keyword>
<dbReference type="PANTHER" id="PTHR44379:SF6">
    <property type="entry name" value="BLR6046 PROTEIN"/>
    <property type="match status" value="1"/>
</dbReference>
<dbReference type="KEGG" id="ptaw:DW352_13860"/>
<evidence type="ECO:0000256" key="5">
    <source>
        <dbReference type="ARBA" id="ARBA00023014"/>
    </source>
</evidence>
<keyword evidence="4" id="KW-0408">Iron</keyword>
<dbReference type="PROSITE" id="PS51085">
    <property type="entry name" value="2FE2S_FER_2"/>
    <property type="match status" value="1"/>
</dbReference>
<evidence type="ECO:0000256" key="2">
    <source>
        <dbReference type="ARBA" id="ARBA00022723"/>
    </source>
</evidence>
<dbReference type="GO" id="GO:0051537">
    <property type="term" value="F:2 iron, 2 sulfur cluster binding"/>
    <property type="evidence" value="ECO:0007669"/>
    <property type="project" value="UniProtKB-KW"/>
</dbReference>
<dbReference type="PANTHER" id="PTHR44379">
    <property type="entry name" value="OXIDOREDUCTASE WITH IRON-SULFUR SUBUNIT"/>
    <property type="match status" value="1"/>
</dbReference>
<dbReference type="Proteomes" id="UP000254889">
    <property type="component" value="Chromosome"/>
</dbReference>
<dbReference type="GO" id="GO:0046872">
    <property type="term" value="F:metal ion binding"/>
    <property type="evidence" value="ECO:0007669"/>
    <property type="project" value="UniProtKB-KW"/>
</dbReference>
<evidence type="ECO:0000256" key="4">
    <source>
        <dbReference type="ARBA" id="ARBA00023004"/>
    </source>
</evidence>
<protein>
    <submittedName>
        <fullName evidence="7">(2Fe-2S)-binding protein</fullName>
    </submittedName>
</protein>
<keyword evidence="2" id="KW-0479">Metal-binding</keyword>
<dbReference type="AlphaFoldDB" id="A0A345ZX54"/>
<dbReference type="SUPFAM" id="SSF54292">
    <property type="entry name" value="2Fe-2S ferredoxin-like"/>
    <property type="match status" value="1"/>
</dbReference>
<keyword evidence="3" id="KW-0560">Oxidoreductase</keyword>
<dbReference type="InterPro" id="IPR002888">
    <property type="entry name" value="2Fe-2S-bd"/>
</dbReference>
<dbReference type="InterPro" id="IPR001041">
    <property type="entry name" value="2Fe-2S_ferredoxin-type"/>
</dbReference>
<dbReference type="InterPro" id="IPR036010">
    <property type="entry name" value="2Fe-2S_ferredoxin-like_sf"/>
</dbReference>
<dbReference type="InterPro" id="IPR012675">
    <property type="entry name" value="Beta-grasp_dom_sf"/>
</dbReference>